<sequence length="542" mass="59536">MPNEWQRAPHYLRQAITRAEIDASRSRFVKFVGLDAYEAAGGYVRRDLFADEQNAGFVTDAELLQRLVADKLESAAASIREQGWGWMEARVERDYAEINSFGRLAPTMRPYTRKEERELKKLVAHRDDLAEKYDANEGGDEEAYKEAERLEQALNAASSAVEAFAKCAETWDTEQIRQAGVFVFIDAQGELAIERGLVKREDKPELESHGATVTGLANGERAAISEPTPKEKPLHSEKLCKRLTAHRTAAVQVELAQRPGMALAVLLHRLIPDVFDTRYGHAVAADCVGVRVECQHDALLREADDMEMSPAWSQISTQRGQWLSVLPQHINDLLPWLLDQDPGTTLLDLLAFCTASTLDGITARDGAHPINAISNAVELDMTRYWTPTRAAYFDHVPKARIVDIVANAVSPKAAADLSSMKKADAAAAAELRLANAHWLPEVLTHRDVPVMNHYDADNEENAADTQGDTDGKIDGELNGESDGANSSDADVHYHDDPASTDAAEDTPVGTPTTDDSVPVTPPVWPFPTVASVADTEVMQRSA</sequence>
<reference evidence="3 4" key="1">
    <citation type="submission" date="2016-01" db="EMBL/GenBank/DDBJ databases">
        <authorList>
            <person name="Oliw E.H."/>
        </authorList>
    </citation>
    <scope>NUCLEOTIDE SEQUENCE [LARGE SCALE GENOMIC DNA]</scope>
    <source>
        <strain evidence="3">LMG 27134</strain>
    </source>
</reference>
<feature type="region of interest" description="Disordered" evidence="2">
    <location>
        <begin position="458"/>
        <end position="527"/>
    </location>
</feature>
<evidence type="ECO:0000313" key="3">
    <source>
        <dbReference type="EMBL" id="SAL68958.1"/>
    </source>
</evidence>
<keyword evidence="1" id="KW-0175">Coiled coil</keyword>
<dbReference type="AlphaFoldDB" id="A0A158JJF4"/>
<proteinExistence type="predicted"/>
<evidence type="ECO:0000313" key="4">
    <source>
        <dbReference type="Proteomes" id="UP000054683"/>
    </source>
</evidence>
<dbReference type="OrthoDB" id="9813122at2"/>
<accession>A0A158JJF4</accession>
<dbReference type="EMBL" id="FCOK02000095">
    <property type="protein sequence ID" value="SAL68958.1"/>
    <property type="molecule type" value="Genomic_DNA"/>
</dbReference>
<name>A0A158JJF4_9BURK</name>
<evidence type="ECO:0000256" key="2">
    <source>
        <dbReference type="SAM" id="MobiDB-lite"/>
    </source>
</evidence>
<feature type="coiled-coil region" evidence="1">
    <location>
        <begin position="112"/>
        <end position="160"/>
    </location>
</feature>
<gene>
    <name evidence="3" type="ORF">AWB69_08117</name>
</gene>
<evidence type="ECO:0000256" key="1">
    <source>
        <dbReference type="SAM" id="Coils"/>
    </source>
</evidence>
<organism evidence="3 4">
    <name type="scientific">Caballeronia udeis</name>
    <dbReference type="NCBI Taxonomy" id="1232866"/>
    <lineage>
        <taxon>Bacteria</taxon>
        <taxon>Pseudomonadati</taxon>
        <taxon>Pseudomonadota</taxon>
        <taxon>Betaproteobacteria</taxon>
        <taxon>Burkholderiales</taxon>
        <taxon>Burkholderiaceae</taxon>
        <taxon>Caballeronia</taxon>
    </lineage>
</organism>
<dbReference type="Proteomes" id="UP000054683">
    <property type="component" value="Unassembled WGS sequence"/>
</dbReference>
<dbReference type="RefSeq" id="WP_062092218.1">
    <property type="nucleotide sequence ID" value="NZ_FCOK02000095.1"/>
</dbReference>
<feature type="compositionally biased region" description="Low complexity" evidence="2">
    <location>
        <begin position="505"/>
        <end position="518"/>
    </location>
</feature>
<protein>
    <submittedName>
        <fullName evidence="3">Nuclease</fullName>
    </submittedName>
</protein>